<evidence type="ECO:0000259" key="8">
    <source>
        <dbReference type="Pfam" id="PF00814"/>
    </source>
</evidence>
<dbReference type="Pfam" id="PF00814">
    <property type="entry name" value="TsaD"/>
    <property type="match status" value="1"/>
</dbReference>
<keyword evidence="3" id="KW-0819">tRNA processing</keyword>
<evidence type="ECO:0000256" key="5">
    <source>
        <dbReference type="ARBA" id="ARBA00023004"/>
    </source>
</evidence>
<accession>A0A7Y0Q1S5</accession>
<keyword evidence="4" id="KW-0479">Metal-binding</keyword>
<evidence type="ECO:0000256" key="4">
    <source>
        <dbReference type="ARBA" id="ARBA00022723"/>
    </source>
</evidence>
<keyword evidence="2" id="KW-0808">Transferase</keyword>
<dbReference type="AlphaFoldDB" id="A0A7Y0Q1S5"/>
<feature type="domain" description="Gcp-like" evidence="8">
    <location>
        <begin position="42"/>
        <end position="309"/>
    </location>
</feature>
<dbReference type="InterPro" id="IPR000905">
    <property type="entry name" value="Gcp-like_dom"/>
</dbReference>
<dbReference type="Proteomes" id="UP000533476">
    <property type="component" value="Unassembled WGS sequence"/>
</dbReference>
<name>A0A7Y0Q1S5_9FIRM</name>
<protein>
    <recommendedName>
        <fullName evidence="1">N(6)-L-threonylcarbamoyladenine synthase</fullName>
        <ecNumber evidence="1">2.3.1.234</ecNumber>
    </recommendedName>
</protein>
<dbReference type="GO" id="GO:0046872">
    <property type="term" value="F:metal ion binding"/>
    <property type="evidence" value="ECO:0007669"/>
    <property type="project" value="UniProtKB-KW"/>
</dbReference>
<dbReference type="InterPro" id="IPR043129">
    <property type="entry name" value="ATPase_NBD"/>
</dbReference>
<organism evidence="9 10">
    <name type="scientific">Sulfobacillus harzensis</name>
    <dbReference type="NCBI Taxonomy" id="2729629"/>
    <lineage>
        <taxon>Bacteria</taxon>
        <taxon>Bacillati</taxon>
        <taxon>Bacillota</taxon>
        <taxon>Clostridia</taxon>
        <taxon>Eubacteriales</taxon>
        <taxon>Clostridiales Family XVII. Incertae Sedis</taxon>
        <taxon>Sulfobacillus</taxon>
    </lineage>
</organism>
<dbReference type="PANTHER" id="PTHR11735">
    <property type="entry name" value="TRNA N6-ADENOSINE THREONYLCARBAMOYLTRANSFERASE"/>
    <property type="match status" value="1"/>
</dbReference>
<comment type="caution">
    <text evidence="9">The sequence shown here is derived from an EMBL/GenBank/DDBJ whole genome shotgun (WGS) entry which is preliminary data.</text>
</comment>
<dbReference type="GO" id="GO:0061711">
    <property type="term" value="F:tRNA N(6)-L-threonylcarbamoyladenine synthase activity"/>
    <property type="evidence" value="ECO:0007669"/>
    <property type="project" value="UniProtKB-EC"/>
</dbReference>
<reference evidence="9 10" key="1">
    <citation type="submission" date="2020-04" db="EMBL/GenBank/DDBJ databases">
        <authorList>
            <person name="Zhang R."/>
            <person name="Schippers A."/>
        </authorList>
    </citation>
    <scope>NUCLEOTIDE SEQUENCE [LARGE SCALE GENOMIC DNA]</scope>
    <source>
        <strain evidence="9 10">DSM 109850</strain>
    </source>
</reference>
<dbReference type="EC" id="2.3.1.234" evidence="1"/>
<gene>
    <name evidence="9" type="ORF">HIJ39_02100</name>
</gene>
<evidence type="ECO:0000256" key="1">
    <source>
        <dbReference type="ARBA" id="ARBA00012156"/>
    </source>
</evidence>
<evidence type="ECO:0000313" key="10">
    <source>
        <dbReference type="Proteomes" id="UP000533476"/>
    </source>
</evidence>
<evidence type="ECO:0000313" key="9">
    <source>
        <dbReference type="EMBL" id="NMP21151.1"/>
    </source>
</evidence>
<dbReference type="EMBL" id="JABBVZ010000004">
    <property type="protein sequence ID" value="NMP21151.1"/>
    <property type="molecule type" value="Genomic_DNA"/>
</dbReference>
<dbReference type="PANTHER" id="PTHR11735:SF6">
    <property type="entry name" value="TRNA N6-ADENOSINE THREONYLCARBAMOYLTRANSFERASE, MITOCHONDRIAL"/>
    <property type="match status" value="1"/>
</dbReference>
<evidence type="ECO:0000256" key="2">
    <source>
        <dbReference type="ARBA" id="ARBA00022679"/>
    </source>
</evidence>
<sequence>MPSDWSLGLDTSAYTTSVAAVAADGRLVRQERQLLPVPMGSRGLRPSEALFYHVKNLPAMLERVMDGLDRHRLVVVGASQTPRPTPDSYLPPFLAGMLAAQAVALGRGVPLIHCTHQEGHIRAGLWSAAWDPADPFLALHISGGTTELLRVDRRTVPWSIDLVGGSDDLYAGQFVDRVGVALGLAFPAGPELDRLAESAAAPLALPWSRPRSRDGRWWTSFSGPESAARRALREGAEPTALAKGVMESISRSLSALVEAAAPPGHLLVVGGVAANTHLRRVMTARLQKNGWQIGFAAPEWSRDNAVGIALIAQERFLADEEDEKNEHDS</sequence>
<evidence type="ECO:0000256" key="6">
    <source>
        <dbReference type="ARBA" id="ARBA00023315"/>
    </source>
</evidence>
<dbReference type="GO" id="GO:0008033">
    <property type="term" value="P:tRNA processing"/>
    <property type="evidence" value="ECO:0007669"/>
    <property type="project" value="UniProtKB-KW"/>
</dbReference>
<keyword evidence="6" id="KW-0012">Acyltransferase</keyword>
<keyword evidence="10" id="KW-1185">Reference proteome</keyword>
<dbReference type="InterPro" id="IPR017861">
    <property type="entry name" value="KAE1/TsaD"/>
</dbReference>
<dbReference type="PRINTS" id="PR00789">
    <property type="entry name" value="OSIALOPTASE"/>
</dbReference>
<evidence type="ECO:0000256" key="3">
    <source>
        <dbReference type="ARBA" id="ARBA00022694"/>
    </source>
</evidence>
<evidence type="ECO:0000256" key="7">
    <source>
        <dbReference type="ARBA" id="ARBA00048117"/>
    </source>
</evidence>
<proteinExistence type="predicted"/>
<dbReference type="Gene3D" id="3.30.420.40">
    <property type="match status" value="2"/>
</dbReference>
<comment type="catalytic activity">
    <reaction evidence="7">
        <text>L-threonylcarbamoyladenylate + adenosine(37) in tRNA = N(6)-L-threonylcarbamoyladenosine(37) in tRNA + AMP + H(+)</text>
        <dbReference type="Rhea" id="RHEA:37059"/>
        <dbReference type="Rhea" id="RHEA-COMP:10162"/>
        <dbReference type="Rhea" id="RHEA-COMP:10163"/>
        <dbReference type="ChEBI" id="CHEBI:15378"/>
        <dbReference type="ChEBI" id="CHEBI:73682"/>
        <dbReference type="ChEBI" id="CHEBI:74411"/>
        <dbReference type="ChEBI" id="CHEBI:74418"/>
        <dbReference type="ChEBI" id="CHEBI:456215"/>
        <dbReference type="EC" id="2.3.1.234"/>
    </reaction>
</comment>
<keyword evidence="5" id="KW-0408">Iron</keyword>
<dbReference type="SUPFAM" id="SSF53067">
    <property type="entry name" value="Actin-like ATPase domain"/>
    <property type="match status" value="1"/>
</dbReference>